<sequence length="146" mass="15516">MQPGRSAVHPLRVLLCSVLGKLTLRTWVSLPLLFLCSAAGVAALLDVLLVQHVSFDQDLDLSAPLLFGSAAALTVLSANHVRWTSGWRRSLRFGYPLLMVAGALALDGLRMPVFAALAIGPAAAALLATLLVRAHRDRDAPECARA</sequence>
<evidence type="ECO:0000256" key="1">
    <source>
        <dbReference type="SAM" id="Phobius"/>
    </source>
</evidence>
<feature type="transmembrane region" description="Helical" evidence="1">
    <location>
        <begin position="61"/>
        <end position="78"/>
    </location>
</feature>
<keyword evidence="3" id="KW-1185">Reference proteome</keyword>
<proteinExistence type="predicted"/>
<keyword evidence="1" id="KW-0472">Membrane</keyword>
<evidence type="ECO:0000313" key="2">
    <source>
        <dbReference type="EMBL" id="SDY63946.1"/>
    </source>
</evidence>
<gene>
    <name evidence="2" type="ORF">SAMN05216215_103179</name>
</gene>
<accession>A0A1H3LI03</accession>
<name>A0A1H3LI03_9PSEU</name>
<feature type="transmembrane region" description="Helical" evidence="1">
    <location>
        <begin position="90"/>
        <end position="106"/>
    </location>
</feature>
<organism evidence="2 3">
    <name type="scientific">Saccharopolyspora shandongensis</name>
    <dbReference type="NCBI Taxonomy" id="418495"/>
    <lineage>
        <taxon>Bacteria</taxon>
        <taxon>Bacillati</taxon>
        <taxon>Actinomycetota</taxon>
        <taxon>Actinomycetes</taxon>
        <taxon>Pseudonocardiales</taxon>
        <taxon>Pseudonocardiaceae</taxon>
        <taxon>Saccharopolyspora</taxon>
    </lineage>
</organism>
<protein>
    <submittedName>
        <fullName evidence="2">Uncharacterized protein</fullName>
    </submittedName>
</protein>
<keyword evidence="1" id="KW-1133">Transmembrane helix</keyword>
<keyword evidence="1" id="KW-0812">Transmembrane</keyword>
<evidence type="ECO:0000313" key="3">
    <source>
        <dbReference type="Proteomes" id="UP000199529"/>
    </source>
</evidence>
<feature type="transmembrane region" description="Helical" evidence="1">
    <location>
        <begin position="112"/>
        <end position="132"/>
    </location>
</feature>
<feature type="transmembrane region" description="Helical" evidence="1">
    <location>
        <begin position="27"/>
        <end position="49"/>
    </location>
</feature>
<dbReference type="EMBL" id="FNOK01000031">
    <property type="protein sequence ID" value="SDY63946.1"/>
    <property type="molecule type" value="Genomic_DNA"/>
</dbReference>
<reference evidence="3" key="1">
    <citation type="submission" date="2016-10" db="EMBL/GenBank/DDBJ databases">
        <authorList>
            <person name="Varghese N."/>
            <person name="Submissions S."/>
        </authorList>
    </citation>
    <scope>NUCLEOTIDE SEQUENCE [LARGE SCALE GENOMIC DNA]</scope>
    <source>
        <strain evidence="3">CGMCC 4.3530</strain>
    </source>
</reference>
<dbReference type="AlphaFoldDB" id="A0A1H3LI03"/>
<dbReference type="Proteomes" id="UP000199529">
    <property type="component" value="Unassembled WGS sequence"/>
</dbReference>